<comment type="caution">
    <text evidence="6">The sequence shown here is derived from an EMBL/GenBank/DDBJ whole genome shotgun (WGS) entry which is preliminary data.</text>
</comment>
<dbReference type="CDD" id="cd05260">
    <property type="entry name" value="GDP_MD_SDR_e"/>
    <property type="match status" value="1"/>
</dbReference>
<dbReference type="EMBL" id="PCTA01000017">
    <property type="protein sequence ID" value="PIP61713.1"/>
    <property type="molecule type" value="Genomic_DNA"/>
</dbReference>
<dbReference type="Gene3D" id="3.90.25.10">
    <property type="entry name" value="UDP-galactose 4-epimerase, domain 1"/>
    <property type="match status" value="1"/>
</dbReference>
<feature type="domain" description="NAD(P)-binding" evidence="5">
    <location>
        <begin position="8"/>
        <end position="311"/>
    </location>
</feature>
<dbReference type="Pfam" id="PF16363">
    <property type="entry name" value="GDP_Man_Dehyd"/>
    <property type="match status" value="1"/>
</dbReference>
<keyword evidence="3" id="KW-0456">Lyase</keyword>
<comment type="function">
    <text evidence="4">Catalyzes the conversion of GDP-D-mannose to GDP-4-dehydro-6-deoxy-D-mannose.</text>
</comment>
<comment type="catalytic activity">
    <reaction evidence="1">
        <text>GDP-alpha-D-mannose = GDP-4-dehydro-alpha-D-rhamnose + H2O</text>
        <dbReference type="Rhea" id="RHEA:23820"/>
        <dbReference type="ChEBI" id="CHEBI:15377"/>
        <dbReference type="ChEBI" id="CHEBI:57527"/>
        <dbReference type="ChEBI" id="CHEBI:57964"/>
        <dbReference type="EC" id="4.2.1.47"/>
    </reaction>
</comment>
<sequence length="320" mass="36304">MNKARKVLITGITGFAGSHLAELLLDKGYDVVGTIRPRSKTEHIDHIKNKLKLYDADLSDSHSLQTVFMTVKPEYIFHLAAQAFVPTSWSSPATTMEINASGSIHLFEAIRRANIDPVVQIACSSEEYGLVKPDEVPITEENPLRPLSPYAVSKIAMDYLGYQYFKSYGVRIIRTRGFNHTGPRRGDVYVCSTFAKQIALIEADKQGPIMKVGNIESYRDFTDVRDMVKAYLLAVEKGEPGEVYNIATGKTWQIKKVLDMLLGMSKKDIKIEEDPERMRPSDVEILQGDATKFKKATGWEPKYKFEQTLEDLLNYWRERV</sequence>
<evidence type="ECO:0000256" key="3">
    <source>
        <dbReference type="ARBA" id="ARBA00023239"/>
    </source>
</evidence>
<evidence type="ECO:0000313" key="7">
    <source>
        <dbReference type="Proteomes" id="UP000231246"/>
    </source>
</evidence>
<protein>
    <submittedName>
        <fullName evidence="6">GDP-mannose 4,6-dehydratase</fullName>
    </submittedName>
</protein>
<organism evidence="6 7">
    <name type="scientific">Candidatus Roizmanbacteria bacterium CG22_combo_CG10-13_8_21_14_all_38_20</name>
    <dbReference type="NCBI Taxonomy" id="1974862"/>
    <lineage>
        <taxon>Bacteria</taxon>
        <taxon>Candidatus Roizmaniibacteriota</taxon>
    </lineage>
</organism>
<name>A0A2H0BVJ9_9BACT</name>
<dbReference type="FunFam" id="3.40.50.720:FF:000924">
    <property type="entry name" value="GDP-mannose 4,6 dehydratase"/>
    <property type="match status" value="1"/>
</dbReference>
<evidence type="ECO:0000256" key="2">
    <source>
        <dbReference type="ARBA" id="ARBA00001937"/>
    </source>
</evidence>
<reference evidence="6 7" key="1">
    <citation type="submission" date="2017-09" db="EMBL/GenBank/DDBJ databases">
        <title>Depth-based differentiation of microbial function through sediment-hosted aquifers and enrichment of novel symbionts in the deep terrestrial subsurface.</title>
        <authorList>
            <person name="Probst A.J."/>
            <person name="Ladd B."/>
            <person name="Jarett J.K."/>
            <person name="Geller-Mcgrath D.E."/>
            <person name="Sieber C.M."/>
            <person name="Emerson J.B."/>
            <person name="Anantharaman K."/>
            <person name="Thomas B.C."/>
            <person name="Malmstrom R."/>
            <person name="Stieglmeier M."/>
            <person name="Klingl A."/>
            <person name="Woyke T."/>
            <person name="Ryan C.M."/>
            <person name="Banfield J.F."/>
        </authorList>
    </citation>
    <scope>NUCLEOTIDE SEQUENCE [LARGE SCALE GENOMIC DNA]</scope>
    <source>
        <strain evidence="6">CG22_combo_CG10-13_8_21_14_all_38_20</strain>
    </source>
</reference>
<dbReference type="SUPFAM" id="SSF51735">
    <property type="entry name" value="NAD(P)-binding Rossmann-fold domains"/>
    <property type="match status" value="1"/>
</dbReference>
<evidence type="ECO:0000256" key="4">
    <source>
        <dbReference type="ARBA" id="ARBA00059383"/>
    </source>
</evidence>
<proteinExistence type="predicted"/>
<evidence type="ECO:0000256" key="1">
    <source>
        <dbReference type="ARBA" id="ARBA00000188"/>
    </source>
</evidence>
<dbReference type="Gene3D" id="3.40.50.720">
    <property type="entry name" value="NAD(P)-binding Rossmann-like Domain"/>
    <property type="match status" value="1"/>
</dbReference>
<dbReference type="AlphaFoldDB" id="A0A2H0BVJ9"/>
<accession>A0A2H0BVJ9</accession>
<dbReference type="InterPro" id="IPR016040">
    <property type="entry name" value="NAD(P)-bd_dom"/>
</dbReference>
<dbReference type="Proteomes" id="UP000231246">
    <property type="component" value="Unassembled WGS sequence"/>
</dbReference>
<dbReference type="PANTHER" id="PTHR43000">
    <property type="entry name" value="DTDP-D-GLUCOSE 4,6-DEHYDRATASE-RELATED"/>
    <property type="match status" value="1"/>
</dbReference>
<dbReference type="InterPro" id="IPR036291">
    <property type="entry name" value="NAD(P)-bd_dom_sf"/>
</dbReference>
<gene>
    <name evidence="6" type="ORF">COW99_02430</name>
</gene>
<comment type="cofactor">
    <cofactor evidence="2">
        <name>NADP(+)</name>
        <dbReference type="ChEBI" id="CHEBI:58349"/>
    </cofactor>
</comment>
<evidence type="ECO:0000259" key="5">
    <source>
        <dbReference type="Pfam" id="PF16363"/>
    </source>
</evidence>
<dbReference type="GO" id="GO:0008446">
    <property type="term" value="F:GDP-mannose 4,6-dehydratase activity"/>
    <property type="evidence" value="ECO:0007669"/>
    <property type="project" value="UniProtKB-EC"/>
</dbReference>
<evidence type="ECO:0000313" key="6">
    <source>
        <dbReference type="EMBL" id="PIP61713.1"/>
    </source>
</evidence>